<dbReference type="RefSeq" id="WP_078711263.1">
    <property type="nucleotide sequence ID" value="NZ_FUWY01000002.1"/>
</dbReference>
<evidence type="ECO:0000313" key="3">
    <source>
        <dbReference type="Proteomes" id="UP000243297"/>
    </source>
</evidence>
<sequence length="128" mass="14627">MKIIIFILAISNIVFTSIPYWGALSSINEPNIYGNYVSSNPLYILVIILFVVGFFIKNNRNFGLVYLTASSLLFVLEIIATLNWLYLYRIGYWKSSVYFSYLLPVSIIVVLVTLVIMILSIRTSRNKG</sequence>
<dbReference type="Proteomes" id="UP000243297">
    <property type="component" value="Unassembled WGS sequence"/>
</dbReference>
<keyword evidence="1" id="KW-0812">Transmembrane</keyword>
<evidence type="ECO:0000313" key="2">
    <source>
        <dbReference type="EMBL" id="SJZ52520.1"/>
    </source>
</evidence>
<feature type="transmembrane region" description="Helical" evidence="1">
    <location>
        <begin position="40"/>
        <end position="56"/>
    </location>
</feature>
<feature type="transmembrane region" description="Helical" evidence="1">
    <location>
        <begin position="98"/>
        <end position="121"/>
    </location>
</feature>
<evidence type="ECO:0000256" key="1">
    <source>
        <dbReference type="SAM" id="Phobius"/>
    </source>
</evidence>
<dbReference type="EMBL" id="FUWY01000002">
    <property type="protein sequence ID" value="SJZ52520.1"/>
    <property type="molecule type" value="Genomic_DNA"/>
</dbReference>
<reference evidence="3" key="1">
    <citation type="submission" date="2017-02" db="EMBL/GenBank/DDBJ databases">
        <authorList>
            <person name="Varghese N."/>
            <person name="Submissions S."/>
        </authorList>
    </citation>
    <scope>NUCLEOTIDE SEQUENCE [LARGE SCALE GENOMIC DNA]</scope>
    <source>
        <strain evidence="3">ATCC 25662</strain>
    </source>
</reference>
<proteinExistence type="predicted"/>
<dbReference type="AlphaFoldDB" id="A0A1T4LCV0"/>
<keyword evidence="3" id="KW-1185">Reference proteome</keyword>
<gene>
    <name evidence="2" type="ORF">SAMN02745191_0832</name>
</gene>
<name>A0A1T4LCV0_9FIRM</name>
<accession>A0A1T4LCV0</accession>
<organism evidence="2 3">
    <name type="scientific">Anaerorhabdus furcosa</name>
    <dbReference type="NCBI Taxonomy" id="118967"/>
    <lineage>
        <taxon>Bacteria</taxon>
        <taxon>Bacillati</taxon>
        <taxon>Bacillota</taxon>
        <taxon>Erysipelotrichia</taxon>
        <taxon>Erysipelotrichales</taxon>
        <taxon>Erysipelotrichaceae</taxon>
        <taxon>Anaerorhabdus</taxon>
    </lineage>
</organism>
<feature type="transmembrane region" description="Helical" evidence="1">
    <location>
        <begin position="63"/>
        <end position="86"/>
    </location>
</feature>
<protein>
    <submittedName>
        <fullName evidence="2">Uncharacterized protein</fullName>
    </submittedName>
</protein>
<keyword evidence="1" id="KW-0472">Membrane</keyword>
<keyword evidence="1" id="KW-1133">Transmembrane helix</keyword>